<evidence type="ECO:0000313" key="1">
    <source>
        <dbReference type="EMBL" id="MBA2875640.1"/>
    </source>
</evidence>
<gene>
    <name evidence="1" type="ORF">HNR31_002430</name>
</gene>
<dbReference type="EMBL" id="JACDUT010000007">
    <property type="protein sequence ID" value="MBA2875640.1"/>
    <property type="molecule type" value="Genomic_DNA"/>
</dbReference>
<evidence type="ECO:0000313" key="2">
    <source>
        <dbReference type="Proteomes" id="UP000523087"/>
    </source>
</evidence>
<dbReference type="Proteomes" id="UP000523087">
    <property type="component" value="Unassembled WGS sequence"/>
</dbReference>
<reference evidence="1 2" key="1">
    <citation type="submission" date="2020-07" db="EMBL/GenBank/DDBJ databases">
        <title>Genomic Encyclopedia of Type Strains, Phase IV (KMG-IV): sequencing the most valuable type-strain genomes for metagenomic binning, comparative biology and taxonomic classification.</title>
        <authorList>
            <person name="Goeker M."/>
        </authorList>
    </citation>
    <scope>NUCLEOTIDE SEQUENCE [LARGE SCALE GENOMIC DNA]</scope>
    <source>
        <strain evidence="1 2">DSM 15730</strain>
    </source>
</reference>
<comment type="caution">
    <text evidence="1">The sequence shown here is derived from an EMBL/GenBank/DDBJ whole genome shotgun (WGS) entry which is preliminary data.</text>
</comment>
<keyword evidence="2" id="KW-1185">Reference proteome</keyword>
<evidence type="ECO:0008006" key="3">
    <source>
        <dbReference type="Google" id="ProtNLM"/>
    </source>
</evidence>
<organism evidence="1 2">
    <name type="scientific">Thermaerobacillus caldiproteolyticus</name>
    <dbReference type="NCBI Taxonomy" id="247480"/>
    <lineage>
        <taxon>Bacteria</taxon>
        <taxon>Bacillati</taxon>
        <taxon>Bacillota</taxon>
        <taxon>Bacilli</taxon>
        <taxon>Bacillales</taxon>
        <taxon>Anoxybacillaceae</taxon>
        <taxon>Thermaerobacillus</taxon>
    </lineage>
</organism>
<proteinExistence type="predicted"/>
<dbReference type="InterPro" id="IPR021415">
    <property type="entry name" value="SAV0927-like"/>
</dbReference>
<dbReference type="Pfam" id="PF11256">
    <property type="entry name" value="SAV0927-like"/>
    <property type="match status" value="1"/>
</dbReference>
<accession>A0A7V9Z802</accession>
<protein>
    <recommendedName>
        <fullName evidence="3">Cytosolic protein</fullName>
    </recommendedName>
</protein>
<dbReference type="RefSeq" id="WP_181556431.1">
    <property type="nucleotide sequence ID" value="NZ_JACDUT010000007.1"/>
</dbReference>
<sequence>MDERFFLYDDTVETKTRFVSFLGKQQRFDLAIIQTDRFYGKYLVLNMQSNRFAIIGQDDLDEPGYLEQAYHLSEEDANDLRSFLNEFIS</sequence>
<name>A0A7V9Z802_9BACL</name>
<dbReference type="AlphaFoldDB" id="A0A7V9Z802"/>